<evidence type="ECO:0000313" key="1">
    <source>
        <dbReference type="EMBL" id="MEN5378886.1"/>
    </source>
</evidence>
<accession>A0ABV0BW29</accession>
<organism evidence="1 2">
    <name type="scientific">Sphingobacterium kitahiroshimense</name>
    <dbReference type="NCBI Taxonomy" id="470446"/>
    <lineage>
        <taxon>Bacteria</taxon>
        <taxon>Pseudomonadati</taxon>
        <taxon>Bacteroidota</taxon>
        <taxon>Sphingobacteriia</taxon>
        <taxon>Sphingobacteriales</taxon>
        <taxon>Sphingobacteriaceae</taxon>
        <taxon>Sphingobacterium</taxon>
    </lineage>
</organism>
<sequence>MINDWEEVYNYFQTDKKDKNRPVKDLLIVSSQQYNTGAILLRLSIWQSLLPRCLILLICLQLMVNTNEPAKVMLLAEKLASQRERTLLLYPSLNCRLGARDNRVDSTKFDQQPIKKKRSQRQLLWI</sequence>
<dbReference type="Proteomes" id="UP001409291">
    <property type="component" value="Unassembled WGS sequence"/>
</dbReference>
<evidence type="ECO:0000313" key="2">
    <source>
        <dbReference type="Proteomes" id="UP001409291"/>
    </source>
</evidence>
<name>A0ABV0BW29_9SPHI</name>
<protein>
    <submittedName>
        <fullName evidence="1">Uncharacterized protein</fullName>
    </submittedName>
</protein>
<comment type="caution">
    <text evidence="1">The sequence shown here is derived from an EMBL/GenBank/DDBJ whole genome shotgun (WGS) entry which is preliminary data.</text>
</comment>
<gene>
    <name evidence="1" type="ORF">ABE541_16610</name>
</gene>
<dbReference type="EMBL" id="JBDJNQ010000008">
    <property type="protein sequence ID" value="MEN5378886.1"/>
    <property type="molecule type" value="Genomic_DNA"/>
</dbReference>
<reference evidence="1 2" key="1">
    <citation type="submission" date="2024-04" db="EMBL/GenBank/DDBJ databases">
        <title>WGS of bacteria from Torrens River.</title>
        <authorList>
            <person name="Wyrsch E.R."/>
            <person name="Drigo B."/>
        </authorList>
    </citation>
    <scope>NUCLEOTIDE SEQUENCE [LARGE SCALE GENOMIC DNA]</scope>
    <source>
        <strain evidence="1 2">TWI391</strain>
    </source>
</reference>
<proteinExistence type="predicted"/>
<dbReference type="RefSeq" id="WP_346581749.1">
    <property type="nucleotide sequence ID" value="NZ_JBDJNQ010000008.1"/>
</dbReference>
<keyword evidence="2" id="KW-1185">Reference proteome</keyword>